<keyword evidence="4" id="KW-1185">Reference proteome</keyword>
<dbReference type="PROSITE" id="PS50005">
    <property type="entry name" value="TPR"/>
    <property type="match status" value="1"/>
</dbReference>
<evidence type="ECO:0000313" key="4">
    <source>
        <dbReference type="Proteomes" id="UP000319731"/>
    </source>
</evidence>
<dbReference type="PROSITE" id="PS50181">
    <property type="entry name" value="FBOX"/>
    <property type="match status" value="1"/>
</dbReference>
<keyword evidence="1" id="KW-0802">TPR repeat</keyword>
<reference evidence="3 4" key="1">
    <citation type="journal article" date="2019" name="Sci. Rep.">
        <title>Comparative genomics of chytrid fungi reveal insights into the obligate biotrophic and pathogenic lifestyle of Synchytrium endobioticum.</title>
        <authorList>
            <person name="van de Vossenberg B.T.L.H."/>
            <person name="Warris S."/>
            <person name="Nguyen H.D.T."/>
            <person name="van Gent-Pelzer M.P.E."/>
            <person name="Joly D.L."/>
            <person name="van de Geest H.C."/>
            <person name="Bonants P.J.M."/>
            <person name="Smith D.S."/>
            <person name="Levesque C.A."/>
            <person name="van der Lee T.A.J."/>
        </authorList>
    </citation>
    <scope>NUCLEOTIDE SEQUENCE [LARGE SCALE GENOMIC DNA]</scope>
    <source>
        <strain evidence="3 4">JEL517</strain>
    </source>
</reference>
<dbReference type="SUPFAM" id="SSF52047">
    <property type="entry name" value="RNI-like"/>
    <property type="match status" value="1"/>
</dbReference>
<dbReference type="GO" id="GO:0006325">
    <property type="term" value="P:chromatin organization"/>
    <property type="evidence" value="ECO:0007669"/>
    <property type="project" value="UniProtKB-KW"/>
</dbReference>
<dbReference type="CDD" id="cd09917">
    <property type="entry name" value="F-box_SF"/>
    <property type="match status" value="1"/>
</dbReference>
<dbReference type="Gene3D" id="3.80.10.10">
    <property type="entry name" value="Ribonuclease Inhibitor"/>
    <property type="match status" value="2"/>
</dbReference>
<dbReference type="InterPro" id="IPR036047">
    <property type="entry name" value="F-box-like_dom_sf"/>
</dbReference>
<dbReference type="SUPFAM" id="SSF81383">
    <property type="entry name" value="F-box domain"/>
    <property type="match status" value="1"/>
</dbReference>
<dbReference type="OrthoDB" id="2110601at2759"/>
<feature type="repeat" description="TPR" evidence="1">
    <location>
        <begin position="5"/>
        <end position="38"/>
    </location>
</feature>
<dbReference type="AlphaFoldDB" id="A0A507C9H5"/>
<dbReference type="EMBL" id="QEAO01000001">
    <property type="protein sequence ID" value="TPX38240.1"/>
    <property type="molecule type" value="Genomic_DNA"/>
</dbReference>
<dbReference type="SUPFAM" id="SSF48452">
    <property type="entry name" value="TPR-like"/>
    <property type="match status" value="1"/>
</dbReference>
<proteinExistence type="predicted"/>
<accession>A0A507C9H5</accession>
<sequence>MSKECAQNINAGVFAMGRDNITQAIEFFDKAVALDPSNLLSYIHRADCYMKINPPAIDLALGEADTVVTMKPSDSTGYIIAWNALSKLKHYETAFKLIRIGKAKVVMTDPQREYIDEIYDLLVKKLPESVTKGAQPRKPKPSVEPTAKPAAPAIVTNAEMFGDRNLPNELVHNIFAYLPFRQLGKVVRVCKVWATFIHRDTMLWTKIDLTGPKVNNNVIDTVSKRARSQLRSLALERSKVNNTGMKKIITARPSQLSTIVFTANTHITDVTVIDICKVFGKTLTKLTVSSQNINDQCSEAIFTKCTALAFLDISDNPKLTDAGLAAWPATSPLRVLKVNSCYGLAFHAWAAPAYPALKELDVSQTSFNLRSLQKLTVFPELKTIDLSGTDLRPLQGGLITLGRTIKDLTNTSLRNLTHFAIQYDPLFDDEALKYIAEANTKLKYVKILSASSISDAGVRSLSNCQELESLALPNCARVTDSSVVDIVCSCQNLQSLDIGGNSSITDKTLDAIVEHGNTLTTLVVSSCIGLTGFGILKLHKKAGNPIKNLNLMFLPTVSNDTIRSFQAKNVNVQGNLSYSKFKVKGFK</sequence>
<dbReference type="InterPro" id="IPR006553">
    <property type="entry name" value="Leu-rich_rpt_Cys-con_subtyp"/>
</dbReference>
<dbReference type="Pfam" id="PF25372">
    <property type="entry name" value="DUF7885"/>
    <property type="match status" value="1"/>
</dbReference>
<evidence type="ECO:0000259" key="2">
    <source>
        <dbReference type="PROSITE" id="PS50181"/>
    </source>
</evidence>
<dbReference type="InterPro" id="IPR019734">
    <property type="entry name" value="TPR_rpt"/>
</dbReference>
<comment type="caution">
    <text evidence="3">The sequence shown here is derived from an EMBL/GenBank/DDBJ whole genome shotgun (WGS) entry which is preliminary data.</text>
</comment>
<dbReference type="InterPro" id="IPR001810">
    <property type="entry name" value="F-box_dom"/>
</dbReference>
<name>A0A507C9H5_9FUNG</name>
<gene>
    <name evidence="3" type="ORF">SmJEL517_g00215</name>
</gene>
<dbReference type="RefSeq" id="XP_031027955.1">
    <property type="nucleotide sequence ID" value="XM_031166145.1"/>
</dbReference>
<dbReference type="InterPro" id="IPR032675">
    <property type="entry name" value="LRR_dom_sf"/>
</dbReference>
<dbReference type="GO" id="GO:0005694">
    <property type="term" value="C:chromosome"/>
    <property type="evidence" value="ECO:0007669"/>
    <property type="project" value="UniProtKB-SubCell"/>
</dbReference>
<dbReference type="GeneID" id="42001442"/>
<evidence type="ECO:0000256" key="1">
    <source>
        <dbReference type="PROSITE-ProRule" id="PRU00339"/>
    </source>
</evidence>
<dbReference type="GO" id="GO:0019005">
    <property type="term" value="C:SCF ubiquitin ligase complex"/>
    <property type="evidence" value="ECO:0007669"/>
    <property type="project" value="TreeGrafter"/>
</dbReference>
<dbReference type="InterPro" id="IPR057207">
    <property type="entry name" value="FBXL15_LRR"/>
</dbReference>
<evidence type="ECO:0000313" key="3">
    <source>
        <dbReference type="EMBL" id="TPX38240.1"/>
    </source>
</evidence>
<dbReference type="SMART" id="SM00256">
    <property type="entry name" value="FBOX"/>
    <property type="match status" value="1"/>
</dbReference>
<protein>
    <recommendedName>
        <fullName evidence="2">F-box domain-containing protein</fullName>
    </recommendedName>
</protein>
<organism evidence="3 4">
    <name type="scientific">Synchytrium microbalum</name>
    <dbReference type="NCBI Taxonomy" id="1806994"/>
    <lineage>
        <taxon>Eukaryota</taxon>
        <taxon>Fungi</taxon>
        <taxon>Fungi incertae sedis</taxon>
        <taxon>Chytridiomycota</taxon>
        <taxon>Chytridiomycota incertae sedis</taxon>
        <taxon>Chytridiomycetes</taxon>
        <taxon>Synchytriales</taxon>
        <taxon>Synchytriaceae</taxon>
        <taxon>Synchytrium</taxon>
    </lineage>
</organism>
<dbReference type="Gene3D" id="1.25.40.10">
    <property type="entry name" value="Tetratricopeptide repeat domain"/>
    <property type="match status" value="1"/>
</dbReference>
<dbReference type="Proteomes" id="UP000319731">
    <property type="component" value="Unassembled WGS sequence"/>
</dbReference>
<dbReference type="SMART" id="SM00367">
    <property type="entry name" value="LRR_CC"/>
    <property type="match status" value="5"/>
</dbReference>
<dbReference type="GO" id="GO:0031146">
    <property type="term" value="P:SCF-dependent proteasomal ubiquitin-dependent protein catabolic process"/>
    <property type="evidence" value="ECO:0007669"/>
    <property type="project" value="TreeGrafter"/>
</dbReference>
<feature type="domain" description="F-box" evidence="2">
    <location>
        <begin position="160"/>
        <end position="207"/>
    </location>
</feature>
<dbReference type="Pfam" id="PF12937">
    <property type="entry name" value="F-box-like"/>
    <property type="match status" value="1"/>
</dbReference>
<dbReference type="STRING" id="1806994.A0A507C9H5"/>
<dbReference type="InterPro" id="IPR011990">
    <property type="entry name" value="TPR-like_helical_dom_sf"/>
</dbReference>
<dbReference type="GO" id="GO:0006281">
    <property type="term" value="P:DNA repair"/>
    <property type="evidence" value="ECO:0007669"/>
    <property type="project" value="UniProtKB-KW"/>
</dbReference>
<dbReference type="PANTHER" id="PTHR13318">
    <property type="entry name" value="PARTNER OF PAIRED, ISOFORM B-RELATED"/>
    <property type="match status" value="1"/>
</dbReference>